<proteinExistence type="inferred from homology"/>
<reference evidence="6" key="1">
    <citation type="submission" date="2023-07" db="EMBL/GenBank/DDBJ databases">
        <title>Functional and genomic diversity of the sorghum phyllosphere microbiome.</title>
        <authorList>
            <person name="Shade A."/>
        </authorList>
    </citation>
    <scope>NUCLEOTIDE SEQUENCE</scope>
    <source>
        <strain evidence="6">SORGH_AS_0908</strain>
    </source>
</reference>
<dbReference type="PROSITE" id="PS00606">
    <property type="entry name" value="KS3_1"/>
    <property type="match status" value="1"/>
</dbReference>
<dbReference type="InterPro" id="IPR000794">
    <property type="entry name" value="Beta-ketoacyl_synthase"/>
</dbReference>
<dbReference type="InterPro" id="IPR020841">
    <property type="entry name" value="PKS_Beta-ketoAc_synthase_dom"/>
</dbReference>
<dbReference type="InterPro" id="IPR014030">
    <property type="entry name" value="Ketoacyl_synth_N"/>
</dbReference>
<comment type="caution">
    <text evidence="6">The sequence shown here is derived from an EMBL/GenBank/DDBJ whole genome shotgun (WGS) entry which is preliminary data.</text>
</comment>
<dbReference type="InterPro" id="IPR018201">
    <property type="entry name" value="Ketoacyl_synth_AS"/>
</dbReference>
<dbReference type="Proteomes" id="UP001234354">
    <property type="component" value="Unassembled WGS sequence"/>
</dbReference>
<dbReference type="GO" id="GO:0004315">
    <property type="term" value="F:3-oxoacyl-[acyl-carrier-protein] synthase activity"/>
    <property type="evidence" value="ECO:0007669"/>
    <property type="project" value="UniProtKB-EC"/>
</dbReference>
<evidence type="ECO:0000256" key="3">
    <source>
        <dbReference type="ARBA" id="ARBA00022679"/>
    </source>
</evidence>
<protein>
    <submittedName>
        <fullName evidence="6">3-oxoacyl-[acyl-carrier-protein] synthase-1</fullName>
        <ecNumber evidence="6">2.3.1.41</ecNumber>
    </submittedName>
</protein>
<gene>
    <name evidence="6" type="ORF">QE383_003629</name>
</gene>
<evidence type="ECO:0000256" key="4">
    <source>
        <dbReference type="RuleBase" id="RU003694"/>
    </source>
</evidence>
<dbReference type="EMBL" id="JAUTBB010000001">
    <property type="protein sequence ID" value="MDQ1121321.1"/>
    <property type="molecule type" value="Genomic_DNA"/>
</dbReference>
<evidence type="ECO:0000256" key="2">
    <source>
        <dbReference type="ARBA" id="ARBA00008467"/>
    </source>
</evidence>
<dbReference type="SUPFAM" id="SSF53901">
    <property type="entry name" value="Thiolase-like"/>
    <property type="match status" value="2"/>
</dbReference>
<accession>A0AAW8GK12</accession>
<feature type="domain" description="Ketosynthase family 3 (KS3)" evidence="5">
    <location>
        <begin position="1"/>
        <end position="402"/>
    </location>
</feature>
<dbReference type="PROSITE" id="PS52004">
    <property type="entry name" value="KS3_2"/>
    <property type="match status" value="1"/>
</dbReference>
<organism evidence="6 7">
    <name type="scientific">Pseudoxanthomonas winnipegensis</name>
    <dbReference type="NCBI Taxonomy" id="2480810"/>
    <lineage>
        <taxon>Bacteria</taxon>
        <taxon>Pseudomonadati</taxon>
        <taxon>Pseudomonadota</taxon>
        <taxon>Gammaproteobacteria</taxon>
        <taxon>Lysobacterales</taxon>
        <taxon>Lysobacteraceae</taxon>
        <taxon>Pseudoxanthomonas</taxon>
    </lineage>
</organism>
<dbReference type="GO" id="GO:0005829">
    <property type="term" value="C:cytosol"/>
    <property type="evidence" value="ECO:0007669"/>
    <property type="project" value="TreeGrafter"/>
</dbReference>
<dbReference type="InterPro" id="IPR014031">
    <property type="entry name" value="Ketoacyl_synth_C"/>
</dbReference>
<dbReference type="Gene3D" id="3.40.47.10">
    <property type="match status" value="1"/>
</dbReference>
<dbReference type="AlphaFoldDB" id="A0AAW8GK12"/>
<dbReference type="PANTHER" id="PTHR11712:SF320">
    <property type="entry name" value="BETA-KETOACYL SYNTHASE"/>
    <property type="match status" value="1"/>
</dbReference>
<dbReference type="InterPro" id="IPR016039">
    <property type="entry name" value="Thiolase-like"/>
</dbReference>
<dbReference type="CDD" id="cd00834">
    <property type="entry name" value="KAS_I_II"/>
    <property type="match status" value="1"/>
</dbReference>
<evidence type="ECO:0000313" key="6">
    <source>
        <dbReference type="EMBL" id="MDQ1121321.1"/>
    </source>
</evidence>
<dbReference type="PANTHER" id="PTHR11712">
    <property type="entry name" value="POLYKETIDE SYNTHASE-RELATED"/>
    <property type="match status" value="1"/>
</dbReference>
<evidence type="ECO:0000256" key="1">
    <source>
        <dbReference type="ARBA" id="ARBA00005194"/>
    </source>
</evidence>
<comment type="similarity">
    <text evidence="2 4">Belongs to the thiolase-like superfamily. Beta-ketoacyl-ACP synthases family.</text>
</comment>
<dbReference type="EC" id="2.3.1.41" evidence="6"/>
<keyword evidence="6" id="KW-0012">Acyltransferase</keyword>
<dbReference type="Pfam" id="PF00109">
    <property type="entry name" value="ketoacyl-synt"/>
    <property type="match status" value="1"/>
</dbReference>
<evidence type="ECO:0000259" key="5">
    <source>
        <dbReference type="PROSITE" id="PS52004"/>
    </source>
</evidence>
<dbReference type="Pfam" id="PF02801">
    <property type="entry name" value="Ketoacyl-synt_C"/>
    <property type="match status" value="1"/>
</dbReference>
<dbReference type="NCBIfam" id="NF006618">
    <property type="entry name" value="PRK09185.1"/>
    <property type="match status" value="1"/>
</dbReference>
<sequence length="403" mass="41995">MPSPSRMTPLAITAYTATTALGHGRQAQAQGLEARRSGLRRNDFGPTPRLDCWIGRVDGVEEVVLPPELAQWDCRNNRLAWLALGEDGVLDAVQAAAGRYGAARVAVVIGTSTSSIGASEEAYTRLEQDAEGERFPDDLARPIVHTPHSLGDFVQHATGLAGPCVTVATACSSSAKVFAQAARLIQAGLVDAALVGGVDTLCGSVLYGFNALQLVSKNPCMPFDAHRDGLSLGEAGGFALIERADQAQAGLQLRGYGESSDAHHMSAPHPEGLGAQLAMADALARAGIEPAQLDYLNLHGTSTPANDTVEAIAVAKLFPDGLHAASTKAWTGHTLGAAGIVESVFALIALDTGYLPGTLNAHTPDPACGPQIRFAPERRPVQYAMNNSFGFGGNNCALVFGRA</sequence>
<keyword evidence="3 4" id="KW-0808">Transferase</keyword>
<comment type="pathway">
    <text evidence="1">Lipid metabolism; fatty acid biosynthesis.</text>
</comment>
<dbReference type="SMART" id="SM00825">
    <property type="entry name" value="PKS_KS"/>
    <property type="match status" value="1"/>
</dbReference>
<name>A0AAW8GK12_9GAMM</name>
<evidence type="ECO:0000313" key="7">
    <source>
        <dbReference type="Proteomes" id="UP001234354"/>
    </source>
</evidence>
<dbReference type="GO" id="GO:0006633">
    <property type="term" value="P:fatty acid biosynthetic process"/>
    <property type="evidence" value="ECO:0007669"/>
    <property type="project" value="InterPro"/>
</dbReference>